<dbReference type="InterPro" id="IPR041476">
    <property type="entry name" value="TRAF3IP1_C"/>
</dbReference>
<feature type="domain" description="TRAF3-interacting protein 1 C-terminal" evidence="13">
    <location>
        <begin position="515"/>
        <end position="650"/>
    </location>
</feature>
<name>A0A9P0GX28_NEZVI</name>
<feature type="compositionally biased region" description="Basic and acidic residues" evidence="11">
    <location>
        <begin position="266"/>
        <end position="288"/>
    </location>
</feature>
<feature type="region of interest" description="Disordered" evidence="11">
    <location>
        <begin position="141"/>
        <end position="458"/>
    </location>
</feature>
<keyword evidence="6" id="KW-0206">Cytoskeleton</keyword>
<dbReference type="GO" id="GO:0060271">
    <property type="term" value="P:cilium assembly"/>
    <property type="evidence" value="ECO:0007669"/>
    <property type="project" value="TreeGrafter"/>
</dbReference>
<dbReference type="GO" id="GO:0030992">
    <property type="term" value="C:intraciliary transport particle B"/>
    <property type="evidence" value="ECO:0007669"/>
    <property type="project" value="TreeGrafter"/>
</dbReference>
<evidence type="ECO:0000256" key="3">
    <source>
        <dbReference type="ARBA" id="ARBA00022490"/>
    </source>
</evidence>
<dbReference type="OrthoDB" id="10258914at2759"/>
<protein>
    <recommendedName>
        <fullName evidence="9">TRAF3-interacting protein 1</fullName>
    </recommendedName>
</protein>
<dbReference type="GO" id="GO:0005930">
    <property type="term" value="C:axoneme"/>
    <property type="evidence" value="ECO:0007669"/>
    <property type="project" value="UniProtKB-SubCell"/>
</dbReference>
<evidence type="ECO:0000259" key="13">
    <source>
        <dbReference type="Pfam" id="PF17749"/>
    </source>
</evidence>
<dbReference type="InterPro" id="IPR040468">
    <property type="entry name" value="TRAF3IP1_N"/>
</dbReference>
<feature type="compositionally biased region" description="Basic and acidic residues" evidence="11">
    <location>
        <begin position="301"/>
        <end position="343"/>
    </location>
</feature>
<dbReference type="FunFam" id="1.10.418.50:FF:000001">
    <property type="entry name" value="TRAF3-interacting protein 1 isoform X1"/>
    <property type="match status" value="1"/>
</dbReference>
<keyword evidence="7" id="KW-0966">Cell projection</keyword>
<feature type="coiled-coil region" evidence="10">
    <location>
        <begin position="601"/>
        <end position="635"/>
    </location>
</feature>
<dbReference type="GO" id="GO:0008017">
    <property type="term" value="F:microtubule binding"/>
    <property type="evidence" value="ECO:0007669"/>
    <property type="project" value="InterPro"/>
</dbReference>
<dbReference type="GO" id="GO:0070507">
    <property type="term" value="P:regulation of microtubule cytoskeleton organization"/>
    <property type="evidence" value="ECO:0007669"/>
    <property type="project" value="TreeGrafter"/>
</dbReference>
<evidence type="ECO:0000313" key="14">
    <source>
        <dbReference type="EMBL" id="CAH1391004.1"/>
    </source>
</evidence>
<dbReference type="GO" id="GO:0036064">
    <property type="term" value="C:ciliary basal body"/>
    <property type="evidence" value="ECO:0007669"/>
    <property type="project" value="TreeGrafter"/>
</dbReference>
<dbReference type="PANTHER" id="PTHR31363:SF0">
    <property type="entry name" value="TRAF3-INTERACTING PROTEIN 1"/>
    <property type="match status" value="1"/>
</dbReference>
<dbReference type="Pfam" id="PF10243">
    <property type="entry name" value="MIP-T3"/>
    <property type="match status" value="1"/>
</dbReference>
<evidence type="ECO:0000256" key="10">
    <source>
        <dbReference type="SAM" id="Coils"/>
    </source>
</evidence>
<dbReference type="Pfam" id="PF17749">
    <property type="entry name" value="MIP-T3_C"/>
    <property type="match status" value="1"/>
</dbReference>
<evidence type="ECO:0000256" key="1">
    <source>
        <dbReference type="ARBA" id="ARBA00004120"/>
    </source>
</evidence>
<dbReference type="InterPro" id="IPR042576">
    <property type="entry name" value="TRAF3IP1_N_sf"/>
</dbReference>
<evidence type="ECO:0000256" key="2">
    <source>
        <dbReference type="ARBA" id="ARBA00004430"/>
    </source>
</evidence>
<dbReference type="AlphaFoldDB" id="A0A9P0GX28"/>
<evidence type="ECO:0000259" key="12">
    <source>
        <dbReference type="Pfam" id="PF10243"/>
    </source>
</evidence>
<evidence type="ECO:0000256" key="8">
    <source>
        <dbReference type="ARBA" id="ARBA00043971"/>
    </source>
</evidence>
<keyword evidence="4" id="KW-0970">Cilium biogenesis/degradation</keyword>
<accession>A0A9P0GX28</accession>
<dbReference type="GO" id="GO:0042073">
    <property type="term" value="P:intraciliary transport"/>
    <property type="evidence" value="ECO:0007669"/>
    <property type="project" value="TreeGrafter"/>
</dbReference>
<dbReference type="EMBL" id="OV725077">
    <property type="protein sequence ID" value="CAH1391004.1"/>
    <property type="molecule type" value="Genomic_DNA"/>
</dbReference>
<feature type="compositionally biased region" description="Basic and acidic residues" evidence="11">
    <location>
        <begin position="369"/>
        <end position="384"/>
    </location>
</feature>
<dbReference type="PANTHER" id="PTHR31363">
    <property type="entry name" value="TRAF3-INTERACTING PROTEIN 1"/>
    <property type="match status" value="1"/>
</dbReference>
<sequence>MMAEDIKPDVLKKTQTALNKYIKRPPLTDKLLRKPPFRFLHDIVTSVIKETGYLKDVFTAEELIADNVKDKDSKIKFLTKLISAVKDSTGNNLKAKPGKIVAGLEVDKTLELLQAVAKGIASQTNGNKSVISNEGENKLLKDVSGSIGTNNKSKLKTEENVNQKPSDVKDKKKRDKKKEDSKVSNINDEKEKKKKDKSERRENGEKLGKRDKSQNEEPLDKREKSGNHEKSNIREKTDGGEKQTLKEVKRRESFPSEDDNVPQTLEVEKSEKNHENNDTAKEPEKINDEGLIETGGIPKKPSVESKAEEENAENKEEEIVFRHKEPEQKNQKQNNEVDNHKQSPGEAPLKRPSTRRSSSRSVKQPMKVISEKGDTGKDKEDSKIIDGVNVSIVADKKKSKNDVKDFNSPETDIIRPPSAIERPRTARRAPPSARPPSVRPGAPKTRDRGEVAVDLNKDKENEAKEVVVIAENEKLEEDKENMVIMEPHHIVLDEENNIEDANSSGAEGVLVDILESVNGIEKQKQKPHTEIEWESGQKDKRATWQKECDQLKAGIQALTRSTGPLGKLFDFLQEDVDLAARELLYWKQASAEYTSQLKSEKRSTEELLSKHKKKLTELEGLIEEEQEAIRAVKSNILINDRKILSLISRVPSTQ</sequence>
<organism evidence="14 15">
    <name type="scientific">Nezara viridula</name>
    <name type="common">Southern green stink bug</name>
    <name type="synonym">Cimex viridulus</name>
    <dbReference type="NCBI Taxonomy" id="85310"/>
    <lineage>
        <taxon>Eukaryota</taxon>
        <taxon>Metazoa</taxon>
        <taxon>Ecdysozoa</taxon>
        <taxon>Arthropoda</taxon>
        <taxon>Hexapoda</taxon>
        <taxon>Insecta</taxon>
        <taxon>Pterygota</taxon>
        <taxon>Neoptera</taxon>
        <taxon>Paraneoptera</taxon>
        <taxon>Hemiptera</taxon>
        <taxon>Heteroptera</taxon>
        <taxon>Panheteroptera</taxon>
        <taxon>Pentatomomorpha</taxon>
        <taxon>Pentatomoidea</taxon>
        <taxon>Pentatomidae</taxon>
        <taxon>Pentatominae</taxon>
        <taxon>Nezara</taxon>
    </lineage>
</organism>
<feature type="compositionally biased region" description="Basic and acidic residues" evidence="11">
    <location>
        <begin position="394"/>
        <end position="407"/>
    </location>
</feature>
<evidence type="ECO:0000256" key="6">
    <source>
        <dbReference type="ARBA" id="ARBA00023212"/>
    </source>
</evidence>
<feature type="compositionally biased region" description="Basic and acidic residues" evidence="11">
    <location>
        <begin position="444"/>
        <end position="458"/>
    </location>
</feature>
<evidence type="ECO:0000313" key="15">
    <source>
        <dbReference type="Proteomes" id="UP001152798"/>
    </source>
</evidence>
<evidence type="ECO:0000256" key="5">
    <source>
        <dbReference type="ARBA" id="ARBA00023054"/>
    </source>
</evidence>
<proteinExistence type="inferred from homology"/>
<evidence type="ECO:0000256" key="9">
    <source>
        <dbReference type="ARBA" id="ARBA00070492"/>
    </source>
</evidence>
<gene>
    <name evidence="14" type="ORF">NEZAVI_LOCUS2103</name>
</gene>
<feature type="compositionally biased region" description="Basic and acidic residues" evidence="11">
    <location>
        <begin position="155"/>
        <end position="170"/>
    </location>
</feature>
<evidence type="ECO:0000256" key="11">
    <source>
        <dbReference type="SAM" id="MobiDB-lite"/>
    </source>
</evidence>
<comment type="subcellular location">
    <subcellularLocation>
        <location evidence="2">Cytoplasm</location>
        <location evidence="2">Cytoskeleton</location>
        <location evidence="2">Cilium axoneme</location>
    </subcellularLocation>
    <subcellularLocation>
        <location evidence="1">Cytoplasm</location>
        <location evidence="1">Cytoskeleton</location>
        <location evidence="1">Cilium basal body</location>
    </subcellularLocation>
</comment>
<dbReference type="InterPro" id="IPR018799">
    <property type="entry name" value="TRAF3IP1"/>
</dbReference>
<evidence type="ECO:0000256" key="4">
    <source>
        <dbReference type="ARBA" id="ARBA00022794"/>
    </source>
</evidence>
<keyword evidence="15" id="KW-1185">Reference proteome</keyword>
<comment type="similarity">
    <text evidence="8">Belongs to the TRAF3IP1 family.</text>
</comment>
<dbReference type="Gene3D" id="1.10.418.50">
    <property type="entry name" value="Microtubule-binding protein MIP-T3"/>
    <property type="match status" value="1"/>
</dbReference>
<feature type="compositionally biased region" description="Basic and acidic residues" evidence="11">
    <location>
        <begin position="177"/>
        <end position="254"/>
    </location>
</feature>
<dbReference type="GO" id="GO:0048513">
    <property type="term" value="P:animal organ development"/>
    <property type="evidence" value="ECO:0007669"/>
    <property type="project" value="UniProtKB-ARBA"/>
</dbReference>
<dbReference type="Proteomes" id="UP001152798">
    <property type="component" value="Chromosome 1"/>
</dbReference>
<feature type="domain" description="TRAF3-interacting protein 1 N-terminal" evidence="12">
    <location>
        <begin position="11"/>
        <end position="119"/>
    </location>
</feature>
<keyword evidence="3" id="KW-0963">Cytoplasm</keyword>
<keyword evidence="5 10" id="KW-0175">Coiled coil</keyword>
<evidence type="ECO:0000256" key="7">
    <source>
        <dbReference type="ARBA" id="ARBA00023273"/>
    </source>
</evidence>
<dbReference type="GO" id="GO:0048731">
    <property type="term" value="P:system development"/>
    <property type="evidence" value="ECO:0007669"/>
    <property type="project" value="UniProtKB-ARBA"/>
</dbReference>
<reference evidence="14" key="1">
    <citation type="submission" date="2022-01" db="EMBL/GenBank/DDBJ databases">
        <authorList>
            <person name="King R."/>
        </authorList>
    </citation>
    <scope>NUCLEOTIDE SEQUENCE</scope>
</reference>